<gene>
    <name evidence="1" type="ORF">COU28_01240</name>
</gene>
<sequence>MKNKSKLFIRKKKIGISLLIFVLILIFNFSSKQDVFAQTNSPKLANYYLNWDLSETQAKDLSKWDLLVLDMEVQARHPDLLQKMRLWNPDIILLVYITPQEIITNVDSSYSIMRKKLASGIHDGWYLKDSSGNRLSWWPGTYLLNITNDAPIHNGEKLNGYLARFVTRNLLSTGLWDGVFYDNSWDNITYFAGKNIDLNGDGRVSVDLDNKWQQGLSTIYNQTRNLYGKSVMLLGNNHNTLYLQELNGKLLENFSSADWSNIMNTLRKLVQDHKSPQISFVNANTNNTGIQNYQNMRFGLTSALLENSYFAYDYGDTNHGQTWWYDEYNVNLGQPIDKASSQNNYITYKPDIWERSFENGVAVVNSTDSAQKINLGGDYEKIHGTQDQNINDGAIVSQVNVNASDGLILLKTFDTLNDILFTNGSFLRFFRPDGTRVRNGFFTFDDKYQGGDRIAYVDLDRNGKRDLFVAHGNRIEAWRDDGQKYFKIYPFTAGYIGKMNIAL</sequence>
<dbReference type="AlphaFoldDB" id="A0A2H0TZ70"/>
<feature type="non-terminal residue" evidence="1">
    <location>
        <position position="503"/>
    </location>
</feature>
<comment type="caution">
    <text evidence="1">The sequence shown here is derived from an EMBL/GenBank/DDBJ whole genome shotgun (WGS) entry which is preliminary data.</text>
</comment>
<evidence type="ECO:0000313" key="2">
    <source>
        <dbReference type="Proteomes" id="UP000230852"/>
    </source>
</evidence>
<proteinExistence type="predicted"/>
<evidence type="ECO:0000313" key="1">
    <source>
        <dbReference type="EMBL" id="PIR78519.1"/>
    </source>
</evidence>
<dbReference type="Proteomes" id="UP000230852">
    <property type="component" value="Unassembled WGS sequence"/>
</dbReference>
<dbReference type="InterPro" id="IPR029455">
    <property type="entry name" value="GHL15"/>
</dbReference>
<organism evidence="1 2">
    <name type="scientific">Candidatus Magasanikbacteria bacterium CG10_big_fil_rev_8_21_14_0_10_36_16</name>
    <dbReference type="NCBI Taxonomy" id="1974645"/>
    <lineage>
        <taxon>Bacteria</taxon>
        <taxon>Candidatus Magasanikiibacteriota</taxon>
    </lineage>
</organism>
<dbReference type="Pfam" id="PF14885">
    <property type="entry name" value="GHL15"/>
    <property type="match status" value="1"/>
</dbReference>
<dbReference type="EMBL" id="PFBU01000022">
    <property type="protein sequence ID" value="PIR78519.1"/>
    <property type="molecule type" value="Genomic_DNA"/>
</dbReference>
<accession>A0A2H0TZ70</accession>
<reference evidence="2" key="1">
    <citation type="submission" date="2017-09" db="EMBL/GenBank/DDBJ databases">
        <title>Depth-based differentiation of microbial function through sediment-hosted aquifers and enrichment of novel symbionts in the deep terrestrial subsurface.</title>
        <authorList>
            <person name="Probst A.J."/>
            <person name="Ladd B."/>
            <person name="Jarett J.K."/>
            <person name="Geller-Mcgrath D.E."/>
            <person name="Sieber C.M.K."/>
            <person name="Emerson J.B."/>
            <person name="Anantharaman K."/>
            <person name="Thomas B.C."/>
            <person name="Malmstrom R."/>
            <person name="Stieglmeier M."/>
            <person name="Klingl A."/>
            <person name="Woyke T."/>
            <person name="Ryan C.M."/>
            <person name="Banfield J.F."/>
        </authorList>
    </citation>
    <scope>NUCLEOTIDE SEQUENCE [LARGE SCALE GENOMIC DNA]</scope>
</reference>
<protein>
    <submittedName>
        <fullName evidence="1">Uncharacterized protein</fullName>
    </submittedName>
</protein>
<name>A0A2H0TZ70_9BACT</name>